<accession>A0ABU6SYP2</accession>
<proteinExistence type="predicted"/>
<reference evidence="1 2" key="1">
    <citation type="journal article" date="2023" name="Plants (Basel)">
        <title>Bridging the Gap: Combining Genomics and Transcriptomics Approaches to Understand Stylosanthes scabra, an Orphan Legume from the Brazilian Caatinga.</title>
        <authorList>
            <person name="Ferreira-Neto J.R.C."/>
            <person name="da Silva M.D."/>
            <person name="Binneck E."/>
            <person name="de Melo N.F."/>
            <person name="da Silva R.H."/>
            <person name="de Melo A.L.T.M."/>
            <person name="Pandolfi V."/>
            <person name="Bustamante F.O."/>
            <person name="Brasileiro-Vidal A.C."/>
            <person name="Benko-Iseppon A.M."/>
        </authorList>
    </citation>
    <scope>NUCLEOTIDE SEQUENCE [LARGE SCALE GENOMIC DNA]</scope>
    <source>
        <tissue evidence="1">Leaves</tissue>
    </source>
</reference>
<name>A0ABU6SYP2_9FABA</name>
<sequence length="143" mass="16305">MRLMTTQESTKSVPSNGMTKGFSQGCLNQVKKCYYTTQDYGIWLVQDKLGVEGQQRRAQTKLHRLWLPTHMCALHAYACYSTATTPLLHSSLTHPRICVAFYAYAYHLIHHPVQPPFYTNAILPTHMRALHAYACPPRICVLP</sequence>
<evidence type="ECO:0000313" key="1">
    <source>
        <dbReference type="EMBL" id="MED6141146.1"/>
    </source>
</evidence>
<dbReference type="Proteomes" id="UP001341840">
    <property type="component" value="Unassembled WGS sequence"/>
</dbReference>
<comment type="caution">
    <text evidence="1">The sequence shown here is derived from an EMBL/GenBank/DDBJ whole genome shotgun (WGS) entry which is preliminary data.</text>
</comment>
<protein>
    <submittedName>
        <fullName evidence="1">Uncharacterized protein</fullName>
    </submittedName>
</protein>
<keyword evidence="2" id="KW-1185">Reference proteome</keyword>
<organism evidence="1 2">
    <name type="scientific">Stylosanthes scabra</name>
    <dbReference type="NCBI Taxonomy" id="79078"/>
    <lineage>
        <taxon>Eukaryota</taxon>
        <taxon>Viridiplantae</taxon>
        <taxon>Streptophyta</taxon>
        <taxon>Embryophyta</taxon>
        <taxon>Tracheophyta</taxon>
        <taxon>Spermatophyta</taxon>
        <taxon>Magnoliopsida</taxon>
        <taxon>eudicotyledons</taxon>
        <taxon>Gunneridae</taxon>
        <taxon>Pentapetalae</taxon>
        <taxon>rosids</taxon>
        <taxon>fabids</taxon>
        <taxon>Fabales</taxon>
        <taxon>Fabaceae</taxon>
        <taxon>Papilionoideae</taxon>
        <taxon>50 kb inversion clade</taxon>
        <taxon>dalbergioids sensu lato</taxon>
        <taxon>Dalbergieae</taxon>
        <taxon>Pterocarpus clade</taxon>
        <taxon>Stylosanthes</taxon>
    </lineage>
</organism>
<gene>
    <name evidence="1" type="ORF">PIB30_100413</name>
</gene>
<dbReference type="EMBL" id="JASCZI010063216">
    <property type="protein sequence ID" value="MED6141146.1"/>
    <property type="molecule type" value="Genomic_DNA"/>
</dbReference>
<evidence type="ECO:0000313" key="2">
    <source>
        <dbReference type="Proteomes" id="UP001341840"/>
    </source>
</evidence>